<dbReference type="SUPFAM" id="SSF58104">
    <property type="entry name" value="Methyl-accepting chemotaxis protein (MCP) signaling domain"/>
    <property type="match status" value="1"/>
</dbReference>
<dbReference type="Gene3D" id="1.10.287.950">
    <property type="entry name" value="Methyl-accepting chemotaxis protein"/>
    <property type="match status" value="1"/>
</dbReference>
<keyword evidence="4" id="KW-0807">Transducer</keyword>
<dbReference type="PANTHER" id="PTHR43531:SF14">
    <property type="entry name" value="METHYL-ACCEPTING CHEMOTAXIS PROTEIN I-RELATED"/>
    <property type="match status" value="1"/>
</dbReference>
<dbReference type="Pfam" id="PF00672">
    <property type="entry name" value="HAMP"/>
    <property type="match status" value="1"/>
</dbReference>
<dbReference type="InterPro" id="IPR033462">
    <property type="entry name" value="Cache_3-Cache_2"/>
</dbReference>
<feature type="compositionally biased region" description="Polar residues" evidence="6">
    <location>
        <begin position="697"/>
        <end position="706"/>
    </location>
</feature>
<dbReference type="InterPro" id="IPR003660">
    <property type="entry name" value="HAMP_dom"/>
</dbReference>
<keyword evidence="2" id="KW-0488">Methylation</keyword>
<evidence type="ECO:0000256" key="3">
    <source>
        <dbReference type="ARBA" id="ARBA00029447"/>
    </source>
</evidence>
<evidence type="ECO:0000256" key="5">
    <source>
        <dbReference type="SAM" id="Coils"/>
    </source>
</evidence>
<dbReference type="SMART" id="SM00304">
    <property type="entry name" value="HAMP"/>
    <property type="match status" value="1"/>
</dbReference>
<keyword evidence="5" id="KW-0175">Coiled coil</keyword>
<dbReference type="KEGG" id="pus:CKA81_02695"/>
<dbReference type="GO" id="GO:0005886">
    <property type="term" value="C:plasma membrane"/>
    <property type="evidence" value="ECO:0007669"/>
    <property type="project" value="TreeGrafter"/>
</dbReference>
<keyword evidence="7" id="KW-1133">Transmembrane helix</keyword>
<protein>
    <recommendedName>
        <fullName evidence="12">Methyl-accepting chemotaxis protein</fullName>
    </recommendedName>
</protein>
<dbReference type="Proteomes" id="UP000283474">
    <property type="component" value="Chromosome"/>
</dbReference>
<dbReference type="CDD" id="cd11386">
    <property type="entry name" value="MCP_signal"/>
    <property type="match status" value="1"/>
</dbReference>
<feature type="coiled-coil region" evidence="5">
    <location>
        <begin position="441"/>
        <end position="468"/>
    </location>
</feature>
<proteinExistence type="inferred from homology"/>
<evidence type="ECO:0000313" key="10">
    <source>
        <dbReference type="EMBL" id="QAA92871.1"/>
    </source>
</evidence>
<reference evidence="10 11" key="1">
    <citation type="submission" date="2017-08" db="EMBL/GenBank/DDBJ databases">
        <authorList>
            <person name="Park S.-J."/>
            <person name="Kim H."/>
        </authorList>
    </citation>
    <scope>NUCLEOTIDE SEQUENCE [LARGE SCALE GENOMIC DNA]</scope>
    <source>
        <strain evidence="11">ye3</strain>
    </source>
</reference>
<accession>A0A410G9D5</accession>
<keyword evidence="11" id="KW-1185">Reference proteome</keyword>
<dbReference type="AlphaFoldDB" id="A0A410G9D5"/>
<feature type="transmembrane region" description="Helical" evidence="7">
    <location>
        <begin position="28"/>
        <end position="49"/>
    </location>
</feature>
<evidence type="ECO:0000313" key="11">
    <source>
        <dbReference type="Proteomes" id="UP000283474"/>
    </source>
</evidence>
<evidence type="ECO:0000256" key="2">
    <source>
        <dbReference type="ARBA" id="ARBA00022481"/>
    </source>
</evidence>
<gene>
    <name evidence="10" type="ORF">CKA81_02695</name>
</gene>
<evidence type="ECO:0000256" key="1">
    <source>
        <dbReference type="ARBA" id="ARBA00004370"/>
    </source>
</evidence>
<evidence type="ECO:0000256" key="6">
    <source>
        <dbReference type="SAM" id="MobiDB-lite"/>
    </source>
</evidence>
<evidence type="ECO:0000259" key="9">
    <source>
        <dbReference type="PROSITE" id="PS50885"/>
    </source>
</evidence>
<dbReference type="Pfam" id="PF00015">
    <property type="entry name" value="MCPsignal"/>
    <property type="match status" value="1"/>
</dbReference>
<comment type="similarity">
    <text evidence="3">Belongs to the methyl-accepting chemotaxis (MCP) protein family.</text>
</comment>
<feature type="region of interest" description="Disordered" evidence="6">
    <location>
        <begin position="682"/>
        <end position="706"/>
    </location>
</feature>
<feature type="transmembrane region" description="Helical" evidence="7">
    <location>
        <begin position="339"/>
        <end position="362"/>
    </location>
</feature>
<dbReference type="FunFam" id="1.10.287.950:FF:000001">
    <property type="entry name" value="Methyl-accepting chemotaxis sensory transducer"/>
    <property type="match status" value="1"/>
</dbReference>
<evidence type="ECO:0008006" key="12">
    <source>
        <dbReference type="Google" id="ProtNLM"/>
    </source>
</evidence>
<dbReference type="InterPro" id="IPR051310">
    <property type="entry name" value="MCP_chemotaxis"/>
</dbReference>
<dbReference type="SMART" id="SM00283">
    <property type="entry name" value="MA"/>
    <property type="match status" value="1"/>
</dbReference>
<name>A0A410G9D5_9BURK</name>
<dbReference type="PROSITE" id="PS50885">
    <property type="entry name" value="HAMP"/>
    <property type="match status" value="1"/>
</dbReference>
<dbReference type="EMBL" id="CP022987">
    <property type="protein sequence ID" value="QAA92871.1"/>
    <property type="molecule type" value="Genomic_DNA"/>
</dbReference>
<organism evidence="10 11">
    <name type="scientific">Pollutimonas thiosulfatoxidans</name>
    <dbReference type="NCBI Taxonomy" id="2028345"/>
    <lineage>
        <taxon>Bacteria</taxon>
        <taxon>Pseudomonadati</taxon>
        <taxon>Pseudomonadota</taxon>
        <taxon>Betaproteobacteria</taxon>
        <taxon>Burkholderiales</taxon>
        <taxon>Alcaligenaceae</taxon>
        <taxon>Pollutimonas</taxon>
    </lineage>
</organism>
<dbReference type="GO" id="GO:0004888">
    <property type="term" value="F:transmembrane signaling receptor activity"/>
    <property type="evidence" value="ECO:0007669"/>
    <property type="project" value="TreeGrafter"/>
</dbReference>
<comment type="subcellular location">
    <subcellularLocation>
        <location evidence="1">Membrane</location>
    </subcellularLocation>
</comment>
<sequence length="706" mass="75116">METSNQTGASRTPTDSGWLARQSLSVKLFLATSTVTIVVMVIIAGVMAWQIRANAVVAIDREMSAALQGVDQSLQLVFNSASQRGQELIPVVRRELGGVPVLDGSMMDTDEGGEIPLLIVDDRIINGDTDTLMRINESTGADPAIIVRSGDKWVRAATLLRNAEGALRLGSTIEAHDILARTLDRGEPFSGVVQRNGKWYAMSIDPLKDETGTVYGGLSVRVDVDQQIQQLLTWIDTATVAEFGTLGVLQRAPDGKDWIRIAGSQGKRGANLTAEVSASDLAALQALYAQPKGFAQVTLGQGDDATAQFIAWDTVAGWDWLMYGVGDQHAFLMESYKQLAYQLGLMLIGTLLISLLVGWLAAKTLRPVRQVIDGMERLGQGDLTARIADVPSASKNEIHTLLGNLRRTQQNLSRTIAAVRASVEEINIGSTEIAAGNSDLSSRTEEQAASLQETAASMEQLAATVKQNTDHARQANTLASAASSVAHRGEEVVSEVVNTMQRISGSSGKIGEIVTVIDSIAFQTNILALNAAVEAARAGEQGKGFAVVASEVRSLAQRSAEAAKEIKKLIESSITEVDAGSRQVAGAGDTMKELLTSVQRVTEIVKEISSASEEQSSGIDQVNVAVSQMDEVTQQNAALVEQAAAAAASLQEQARQLAEAVAVFKISANANVVLDMQDSRAQRLGSASRPDEDDQAMNVNLQLASS</sequence>
<evidence type="ECO:0000256" key="4">
    <source>
        <dbReference type="PROSITE-ProRule" id="PRU00284"/>
    </source>
</evidence>
<dbReference type="GO" id="GO:0007165">
    <property type="term" value="P:signal transduction"/>
    <property type="evidence" value="ECO:0007669"/>
    <property type="project" value="UniProtKB-KW"/>
</dbReference>
<dbReference type="PROSITE" id="PS50111">
    <property type="entry name" value="CHEMOTAXIS_TRANSDUC_2"/>
    <property type="match status" value="1"/>
</dbReference>
<dbReference type="PANTHER" id="PTHR43531">
    <property type="entry name" value="PROTEIN ICFG"/>
    <property type="match status" value="1"/>
</dbReference>
<dbReference type="InterPro" id="IPR004089">
    <property type="entry name" value="MCPsignal_dom"/>
</dbReference>
<evidence type="ECO:0000259" key="8">
    <source>
        <dbReference type="PROSITE" id="PS50111"/>
    </source>
</evidence>
<dbReference type="Pfam" id="PF17201">
    <property type="entry name" value="Cache_3-Cache_2"/>
    <property type="match status" value="1"/>
</dbReference>
<feature type="domain" description="Methyl-accepting transducer" evidence="8">
    <location>
        <begin position="422"/>
        <end position="651"/>
    </location>
</feature>
<evidence type="ECO:0000256" key="7">
    <source>
        <dbReference type="SAM" id="Phobius"/>
    </source>
</evidence>
<keyword evidence="7" id="KW-0812">Transmembrane</keyword>
<dbReference type="OrthoDB" id="9806477at2"/>
<dbReference type="GO" id="GO:0006935">
    <property type="term" value="P:chemotaxis"/>
    <property type="evidence" value="ECO:0007669"/>
    <property type="project" value="TreeGrafter"/>
</dbReference>
<keyword evidence="7" id="KW-0472">Membrane</keyword>
<dbReference type="RefSeq" id="WP_128353924.1">
    <property type="nucleotide sequence ID" value="NZ_CP022987.1"/>
</dbReference>
<feature type="domain" description="HAMP" evidence="9">
    <location>
        <begin position="362"/>
        <end position="417"/>
    </location>
</feature>